<dbReference type="EMBL" id="MLFT02000006">
    <property type="protein sequence ID" value="PHT45386.1"/>
    <property type="molecule type" value="Genomic_DNA"/>
</dbReference>
<dbReference type="OrthoDB" id="909233at2759"/>
<dbReference type="InterPro" id="IPR036770">
    <property type="entry name" value="Ankyrin_rpt-contain_sf"/>
</dbReference>
<evidence type="ECO:0000313" key="1">
    <source>
        <dbReference type="EMBL" id="PHT45386.1"/>
    </source>
</evidence>
<dbReference type="PANTHER" id="PTHR24128">
    <property type="entry name" value="HOMEOBOX PROTEIN WARIAI"/>
    <property type="match status" value="1"/>
</dbReference>
<accession>A0A2G2WJG9</accession>
<reference evidence="1 2" key="1">
    <citation type="journal article" date="2017" name="Genome Biol.">
        <title>New reference genome sequences of hot pepper reveal the massive evolution of plant disease-resistance genes by retroduplication.</title>
        <authorList>
            <person name="Kim S."/>
            <person name="Park J."/>
            <person name="Yeom S.I."/>
            <person name="Kim Y.M."/>
            <person name="Seo E."/>
            <person name="Kim K.T."/>
            <person name="Kim M.S."/>
            <person name="Lee J.M."/>
            <person name="Cheong K."/>
            <person name="Shin H.S."/>
            <person name="Kim S.B."/>
            <person name="Han K."/>
            <person name="Lee J."/>
            <person name="Park M."/>
            <person name="Lee H.A."/>
            <person name="Lee H.Y."/>
            <person name="Lee Y."/>
            <person name="Oh S."/>
            <person name="Lee J.H."/>
            <person name="Choi E."/>
            <person name="Choi E."/>
            <person name="Lee S.E."/>
            <person name="Jeon J."/>
            <person name="Kim H."/>
            <person name="Choi G."/>
            <person name="Song H."/>
            <person name="Lee J."/>
            <person name="Lee S.C."/>
            <person name="Kwon J.K."/>
            <person name="Lee H.Y."/>
            <person name="Koo N."/>
            <person name="Hong Y."/>
            <person name="Kim R.W."/>
            <person name="Kang W.H."/>
            <person name="Huh J.H."/>
            <person name="Kang B.C."/>
            <person name="Yang T.J."/>
            <person name="Lee Y.H."/>
            <person name="Bennetzen J.L."/>
            <person name="Choi D."/>
        </authorList>
    </citation>
    <scope>NUCLEOTIDE SEQUENCE [LARGE SCALE GENOMIC DNA]</scope>
    <source>
        <strain evidence="2">cv. PBC81</strain>
    </source>
</reference>
<dbReference type="SMART" id="SM00248">
    <property type="entry name" value="ANK"/>
    <property type="match status" value="4"/>
</dbReference>
<dbReference type="Pfam" id="PF12796">
    <property type="entry name" value="Ank_2"/>
    <property type="match status" value="2"/>
</dbReference>
<gene>
    <name evidence="1" type="ORF">CQW23_14544</name>
</gene>
<dbReference type="InterPro" id="IPR002110">
    <property type="entry name" value="Ankyrin_rpt"/>
</dbReference>
<protein>
    <submittedName>
        <fullName evidence="1">Uncharacterized protein</fullName>
    </submittedName>
</protein>
<organism evidence="1 2">
    <name type="scientific">Capsicum baccatum</name>
    <name type="common">Peruvian pepper</name>
    <dbReference type="NCBI Taxonomy" id="33114"/>
    <lineage>
        <taxon>Eukaryota</taxon>
        <taxon>Viridiplantae</taxon>
        <taxon>Streptophyta</taxon>
        <taxon>Embryophyta</taxon>
        <taxon>Tracheophyta</taxon>
        <taxon>Spermatophyta</taxon>
        <taxon>Magnoliopsida</taxon>
        <taxon>eudicotyledons</taxon>
        <taxon>Gunneridae</taxon>
        <taxon>Pentapetalae</taxon>
        <taxon>asterids</taxon>
        <taxon>lamiids</taxon>
        <taxon>Solanales</taxon>
        <taxon>Solanaceae</taxon>
        <taxon>Solanoideae</taxon>
        <taxon>Capsiceae</taxon>
        <taxon>Capsicum</taxon>
    </lineage>
</organism>
<dbReference type="STRING" id="33114.A0A2G2WJG9"/>
<dbReference type="SUPFAM" id="SSF48403">
    <property type="entry name" value="Ankyrin repeat"/>
    <property type="match status" value="1"/>
</dbReference>
<dbReference type="Proteomes" id="UP000224567">
    <property type="component" value="Unassembled WGS sequence"/>
</dbReference>
<proteinExistence type="predicted"/>
<name>A0A2G2WJG9_CAPBA</name>
<dbReference type="PANTHER" id="PTHR24128:SF24">
    <property type="entry name" value="ANKYRIN REPEAT PROTEIN"/>
    <property type="match status" value="1"/>
</dbReference>
<evidence type="ECO:0000313" key="2">
    <source>
        <dbReference type="Proteomes" id="UP000224567"/>
    </source>
</evidence>
<dbReference type="AlphaFoldDB" id="A0A2G2WJG9"/>
<comment type="caution">
    <text evidence="1">The sequence shown here is derived from an EMBL/GenBank/DDBJ whole genome shotgun (WGS) entry which is preliminary data.</text>
</comment>
<reference evidence="2" key="2">
    <citation type="journal article" date="2017" name="J. Anim. Genet.">
        <title>Multiple reference genome sequences of hot pepper reveal the massive evolution of plant disease resistance genes by retroduplication.</title>
        <authorList>
            <person name="Kim S."/>
            <person name="Park J."/>
            <person name="Yeom S.-I."/>
            <person name="Kim Y.-M."/>
            <person name="Seo E."/>
            <person name="Kim K.-T."/>
            <person name="Kim M.-S."/>
            <person name="Lee J.M."/>
            <person name="Cheong K."/>
            <person name="Shin H.-S."/>
            <person name="Kim S.-B."/>
            <person name="Han K."/>
            <person name="Lee J."/>
            <person name="Park M."/>
            <person name="Lee H.-A."/>
            <person name="Lee H.-Y."/>
            <person name="Lee Y."/>
            <person name="Oh S."/>
            <person name="Lee J.H."/>
            <person name="Choi E."/>
            <person name="Choi E."/>
            <person name="Lee S.E."/>
            <person name="Jeon J."/>
            <person name="Kim H."/>
            <person name="Choi G."/>
            <person name="Song H."/>
            <person name="Lee J."/>
            <person name="Lee S.-C."/>
            <person name="Kwon J.-K."/>
            <person name="Lee H.-Y."/>
            <person name="Koo N."/>
            <person name="Hong Y."/>
            <person name="Kim R.W."/>
            <person name="Kang W.-H."/>
            <person name="Huh J.H."/>
            <person name="Kang B.-C."/>
            <person name="Yang T.-J."/>
            <person name="Lee Y.-H."/>
            <person name="Bennetzen J.L."/>
            <person name="Choi D."/>
        </authorList>
    </citation>
    <scope>NUCLEOTIDE SEQUENCE [LARGE SCALE GENOMIC DNA]</scope>
    <source>
        <strain evidence="2">cv. PBC81</strain>
    </source>
</reference>
<keyword evidence="2" id="KW-1185">Reference proteome</keyword>
<sequence>MEEEMKRIALTGDINAFYRVIEREPGILKTIEDKDFAETPLHVAASVGKTGLAIEVLSLKPSFGRKLNPSGYSPLDVAFRNGHRQTVKQLIKFDAGLIGVRSRERKTPLHYAAESDDADLVAEFLVACPTVIKELTIRGETAVHLAVLSESLNAFKVLMGWITRTDNHHILGWKDNKGNTVLHIAADTRQLEVSQVNVVSK</sequence>
<dbReference type="Gene3D" id="1.25.40.20">
    <property type="entry name" value="Ankyrin repeat-containing domain"/>
    <property type="match status" value="1"/>
</dbReference>